<organism evidence="2 3">
    <name type="scientific">Fimbriiglobus ruber</name>
    <dbReference type="NCBI Taxonomy" id="1908690"/>
    <lineage>
        <taxon>Bacteria</taxon>
        <taxon>Pseudomonadati</taxon>
        <taxon>Planctomycetota</taxon>
        <taxon>Planctomycetia</taxon>
        <taxon>Gemmatales</taxon>
        <taxon>Gemmataceae</taxon>
        <taxon>Fimbriiglobus</taxon>
    </lineage>
</organism>
<gene>
    <name evidence="2" type="ORF">FRUB_07666</name>
</gene>
<dbReference type="Gene3D" id="3.60.15.10">
    <property type="entry name" value="Ribonuclease Z/Hydroxyacylglutathione hydrolase-like"/>
    <property type="match status" value="1"/>
</dbReference>
<proteinExistence type="predicted"/>
<keyword evidence="3" id="KW-1185">Reference proteome</keyword>
<dbReference type="OrthoDB" id="9800940at2"/>
<protein>
    <submittedName>
        <fullName evidence="2">Metal-dependent hydrolases of the beta-lactamase superfamily III</fullName>
    </submittedName>
</protein>
<evidence type="ECO:0000313" key="3">
    <source>
        <dbReference type="Proteomes" id="UP000214646"/>
    </source>
</evidence>
<dbReference type="InterPro" id="IPR001279">
    <property type="entry name" value="Metallo-B-lactamas"/>
</dbReference>
<evidence type="ECO:0000313" key="2">
    <source>
        <dbReference type="EMBL" id="OWK38546.1"/>
    </source>
</evidence>
<reference evidence="3" key="1">
    <citation type="submission" date="2017-06" db="EMBL/GenBank/DDBJ databases">
        <title>Genome analysis of Fimbriiglobus ruber SP5, the first member of the order Planctomycetales with confirmed chitinolytic capability.</title>
        <authorList>
            <person name="Ravin N.V."/>
            <person name="Rakitin A.L."/>
            <person name="Ivanova A.A."/>
            <person name="Beletsky A.V."/>
            <person name="Kulichevskaya I.S."/>
            <person name="Mardanov A.V."/>
            <person name="Dedysh S.N."/>
        </authorList>
    </citation>
    <scope>NUCLEOTIDE SEQUENCE [LARGE SCALE GENOMIC DNA]</scope>
    <source>
        <strain evidence="3">SP5</strain>
    </source>
</reference>
<sequence>MAPARAFSAVQLVNGSTGDPVLYLDYPGSDNALLFDGGENCALTKDQLADLEAVFITHHHVDHFIGLDRIVRANLDHDKTLHLFGPVDTIRKVYDRVKSYEYPFFPYMKLAIRIHELIPGTGAGRVMRVGEISCANKFAPPDVRELPWPGRVCYENEFLSVEAVPVDHTVPCLAYAMAERPGVHPDPDKLAKGLLRSGAWVQEALRLLREGAPPETTLDIQGGRFSLAALGEQYFTESAGARVAYVTDTFWSEAVRPDLVKLAKGAWRLYCDSFYAKAQAKEAAKHRHMLAPQTAELAKLAKVEQLVLIHFSTRYAGKHEILLEEAGAVFPRVTAEIKN</sequence>
<feature type="domain" description="Metallo-beta-lactamase" evidence="1">
    <location>
        <begin position="41"/>
        <end position="98"/>
    </location>
</feature>
<dbReference type="PANTHER" id="PTHR46018:SF7">
    <property type="entry name" value="RIBONUCLEASE Z"/>
    <property type="match status" value="1"/>
</dbReference>
<dbReference type="RefSeq" id="WP_088258321.1">
    <property type="nucleotide sequence ID" value="NZ_NIDE01000014.1"/>
</dbReference>
<evidence type="ECO:0000259" key="1">
    <source>
        <dbReference type="Pfam" id="PF12706"/>
    </source>
</evidence>
<dbReference type="Proteomes" id="UP000214646">
    <property type="component" value="Unassembled WGS sequence"/>
</dbReference>
<dbReference type="GO" id="GO:0042781">
    <property type="term" value="F:3'-tRNA processing endoribonuclease activity"/>
    <property type="evidence" value="ECO:0007669"/>
    <property type="project" value="TreeGrafter"/>
</dbReference>
<dbReference type="EMBL" id="NIDE01000014">
    <property type="protein sequence ID" value="OWK38546.1"/>
    <property type="molecule type" value="Genomic_DNA"/>
</dbReference>
<name>A0A225DM40_9BACT</name>
<keyword evidence="2" id="KW-0378">Hydrolase</keyword>
<accession>A0A225DM40</accession>
<comment type="caution">
    <text evidence="2">The sequence shown here is derived from an EMBL/GenBank/DDBJ whole genome shotgun (WGS) entry which is preliminary data.</text>
</comment>
<dbReference type="AlphaFoldDB" id="A0A225DM40"/>
<dbReference type="Pfam" id="PF12706">
    <property type="entry name" value="Lactamase_B_2"/>
    <property type="match status" value="1"/>
</dbReference>
<dbReference type="PANTHER" id="PTHR46018">
    <property type="entry name" value="ZINC PHOSPHODIESTERASE ELAC PROTEIN 1"/>
    <property type="match status" value="1"/>
</dbReference>
<dbReference type="SUPFAM" id="SSF56281">
    <property type="entry name" value="Metallo-hydrolase/oxidoreductase"/>
    <property type="match status" value="1"/>
</dbReference>
<dbReference type="InterPro" id="IPR036866">
    <property type="entry name" value="RibonucZ/Hydroxyglut_hydro"/>
</dbReference>